<protein>
    <submittedName>
        <fullName evidence="2">ComF family protein</fullName>
    </submittedName>
</protein>
<dbReference type="InterPro" id="IPR044005">
    <property type="entry name" value="DZR_2"/>
</dbReference>
<dbReference type="RefSeq" id="WP_199040219.1">
    <property type="nucleotide sequence ID" value="NZ_JAELXS010000009.1"/>
</dbReference>
<evidence type="ECO:0000259" key="1">
    <source>
        <dbReference type="Pfam" id="PF18912"/>
    </source>
</evidence>
<comment type="caution">
    <text evidence="2">The sequence shown here is derived from an EMBL/GenBank/DDBJ whole genome shotgun (WGS) entry which is preliminary data.</text>
</comment>
<dbReference type="InterPro" id="IPR051910">
    <property type="entry name" value="ComF/GntX_DNA_util-trans"/>
</dbReference>
<evidence type="ECO:0000313" key="3">
    <source>
        <dbReference type="Proteomes" id="UP000640426"/>
    </source>
</evidence>
<dbReference type="Gene3D" id="3.40.50.2020">
    <property type="match status" value="1"/>
</dbReference>
<dbReference type="PANTHER" id="PTHR47505">
    <property type="entry name" value="DNA UTILIZATION PROTEIN YHGH"/>
    <property type="match status" value="1"/>
</dbReference>
<gene>
    <name evidence="2" type="ORF">JAO74_15635</name>
</gene>
<dbReference type="PANTHER" id="PTHR47505:SF1">
    <property type="entry name" value="DNA UTILIZATION PROTEIN YHGH"/>
    <property type="match status" value="1"/>
</dbReference>
<dbReference type="SUPFAM" id="SSF53271">
    <property type="entry name" value="PRTase-like"/>
    <property type="match status" value="1"/>
</dbReference>
<keyword evidence="3" id="KW-1185">Reference proteome</keyword>
<sequence>MLRSVLKPLRWIADYALPPRCPGCGVPVAEDHQFCGTCWGALRFLGPPWCAACHTPFAFDRGEGAVCATCAGTPPRHAGVRAAVAYGDVAGALAVRLKHGGRIALANTMARAMLRLMPAAGDLLVPVPLHRGRLWRRGFNQAALIADVVSQRTGVPRDHHALQRRRATPLLRGLGRRARARAVAGVFVVDRARRDAIRGRAVVLVDDVYTTGATATACTRALLAAGARSVTILCWARVLPDAADD</sequence>
<proteinExistence type="predicted"/>
<feature type="domain" description="Double zinc ribbon" evidence="1">
    <location>
        <begin position="13"/>
        <end position="71"/>
    </location>
</feature>
<dbReference type="Proteomes" id="UP000640426">
    <property type="component" value="Unassembled WGS sequence"/>
</dbReference>
<reference evidence="3" key="1">
    <citation type="submission" date="2020-12" db="EMBL/GenBank/DDBJ databases">
        <title>Hymenobacter sp.</title>
        <authorList>
            <person name="Kim M.K."/>
        </authorList>
    </citation>
    <scope>NUCLEOTIDE SEQUENCE [LARGE SCALE GENOMIC DNA]</scope>
    <source>
        <strain evidence="3">BT553</strain>
    </source>
</reference>
<dbReference type="InterPro" id="IPR029057">
    <property type="entry name" value="PRTase-like"/>
</dbReference>
<accession>A0ABS0XT51</accession>
<evidence type="ECO:0000313" key="2">
    <source>
        <dbReference type="EMBL" id="MBJ6123222.1"/>
    </source>
</evidence>
<name>A0ABS0XT51_9SPHN</name>
<organism evidence="2 3">
    <name type="scientific">Sphingomonas mollis</name>
    <dbReference type="NCBI Taxonomy" id="2795726"/>
    <lineage>
        <taxon>Bacteria</taxon>
        <taxon>Pseudomonadati</taxon>
        <taxon>Pseudomonadota</taxon>
        <taxon>Alphaproteobacteria</taxon>
        <taxon>Sphingomonadales</taxon>
        <taxon>Sphingomonadaceae</taxon>
        <taxon>Sphingomonas</taxon>
    </lineage>
</organism>
<dbReference type="Pfam" id="PF18912">
    <property type="entry name" value="DZR_2"/>
    <property type="match status" value="1"/>
</dbReference>
<dbReference type="EMBL" id="JAELXS010000009">
    <property type="protein sequence ID" value="MBJ6123222.1"/>
    <property type="molecule type" value="Genomic_DNA"/>
</dbReference>